<feature type="signal peptide" evidence="1">
    <location>
        <begin position="1"/>
        <end position="32"/>
    </location>
</feature>
<dbReference type="EMBL" id="CP124535">
    <property type="protein sequence ID" value="WGV16407.1"/>
    <property type="molecule type" value="Genomic_DNA"/>
</dbReference>
<reference evidence="2 3" key="1">
    <citation type="submission" date="2023-04" db="EMBL/GenBank/DDBJ databases">
        <title>YMD61, complete Genome.</title>
        <authorList>
            <person name="Zhang J."/>
        </authorList>
    </citation>
    <scope>NUCLEOTIDE SEQUENCE [LARGE SCALE GENOMIC DNA]</scope>
    <source>
        <strain evidence="2 3">YMD61</strain>
    </source>
</reference>
<name>A0ABY8Q7Z9_9RHOB</name>
<evidence type="ECO:0008006" key="4">
    <source>
        <dbReference type="Google" id="ProtNLM"/>
    </source>
</evidence>
<sequence>MARFRLRPMMQRLAALLLSLCLALTSVTAAMAHVQSAGAHQIVLCGTPGIEETITLNAFGDPVETPHHCPDCLSVTALVLPDAPALSRPATQRRTVPPAPVAWAPLAQALIPTARGPPVLI</sequence>
<evidence type="ECO:0000256" key="1">
    <source>
        <dbReference type="SAM" id="SignalP"/>
    </source>
</evidence>
<organism evidence="2 3">
    <name type="scientific">Fuscovulum ytuae</name>
    <dbReference type="NCBI Taxonomy" id="3042299"/>
    <lineage>
        <taxon>Bacteria</taxon>
        <taxon>Pseudomonadati</taxon>
        <taxon>Pseudomonadota</taxon>
        <taxon>Alphaproteobacteria</taxon>
        <taxon>Rhodobacterales</taxon>
        <taxon>Paracoccaceae</taxon>
        <taxon>Fuscovulum</taxon>
    </lineage>
</organism>
<keyword evidence="1" id="KW-0732">Signal</keyword>
<accession>A0ABY8Q7Z9</accession>
<protein>
    <recommendedName>
        <fullName evidence="4">DUF2946 domain-containing protein</fullName>
    </recommendedName>
</protein>
<dbReference type="Proteomes" id="UP001230978">
    <property type="component" value="Chromosome"/>
</dbReference>
<gene>
    <name evidence="2" type="ORF">QF092_00925</name>
</gene>
<evidence type="ECO:0000313" key="2">
    <source>
        <dbReference type="EMBL" id="WGV16407.1"/>
    </source>
</evidence>
<keyword evidence="3" id="KW-1185">Reference proteome</keyword>
<feature type="chain" id="PRO_5046920156" description="DUF2946 domain-containing protein" evidence="1">
    <location>
        <begin position="33"/>
        <end position="121"/>
    </location>
</feature>
<dbReference type="RefSeq" id="WP_281466715.1">
    <property type="nucleotide sequence ID" value="NZ_CP124535.1"/>
</dbReference>
<evidence type="ECO:0000313" key="3">
    <source>
        <dbReference type="Proteomes" id="UP001230978"/>
    </source>
</evidence>
<proteinExistence type="predicted"/>